<dbReference type="InterPro" id="IPR006311">
    <property type="entry name" value="TAT_signal"/>
</dbReference>
<dbReference type="PANTHER" id="PTHR30024:SF48">
    <property type="entry name" value="ABC TRANSPORTER SUBSTRATE-BINDING PROTEIN"/>
    <property type="match status" value="1"/>
</dbReference>
<feature type="chain" id="PRO_5026062567" description="Putative aliphatic sulfonates-binding protein" evidence="6">
    <location>
        <begin position="30"/>
        <end position="345"/>
    </location>
</feature>
<gene>
    <name evidence="8" type="ORF">GJ699_10825</name>
</gene>
<dbReference type="SUPFAM" id="SSF53850">
    <property type="entry name" value="Periplasmic binding protein-like II"/>
    <property type="match status" value="1"/>
</dbReference>
<evidence type="ECO:0000256" key="5">
    <source>
        <dbReference type="ARBA" id="ARBA00070228"/>
    </source>
</evidence>
<protein>
    <recommendedName>
        <fullName evidence="5">Putative aliphatic sulfonates-binding protein</fullName>
    </recommendedName>
</protein>
<comment type="caution">
    <text evidence="8">The sequence shown here is derived from an EMBL/GenBank/DDBJ whole genome shotgun (WGS) entry which is preliminary data.</text>
</comment>
<dbReference type="Pfam" id="PF09084">
    <property type="entry name" value="NMT1"/>
    <property type="match status" value="1"/>
</dbReference>
<dbReference type="InterPro" id="IPR015168">
    <property type="entry name" value="SsuA/THI5"/>
</dbReference>
<accession>A0A6I2L2F4</accession>
<evidence type="ECO:0000313" key="8">
    <source>
        <dbReference type="EMBL" id="MRW90479.1"/>
    </source>
</evidence>
<dbReference type="PANTHER" id="PTHR30024">
    <property type="entry name" value="ALIPHATIC SULFONATES-BINDING PROTEIN-RELATED"/>
    <property type="match status" value="1"/>
</dbReference>
<comment type="function">
    <text evidence="4">Part of a binding-protein-dependent transport system for aliphatic sulfonates. Putative binding protein.</text>
</comment>
<comment type="similarity">
    <text evidence="1">Belongs to the bacterial solute-binding protein SsuA/TauA family.</text>
</comment>
<dbReference type="PROSITE" id="PS51318">
    <property type="entry name" value="TAT"/>
    <property type="match status" value="1"/>
</dbReference>
<proteinExistence type="inferred from homology"/>
<evidence type="ECO:0000313" key="9">
    <source>
        <dbReference type="Proteomes" id="UP000433309"/>
    </source>
</evidence>
<name>A0A6I2L2F4_9BURK</name>
<dbReference type="SMART" id="SM00062">
    <property type="entry name" value="PBPb"/>
    <property type="match status" value="1"/>
</dbReference>
<dbReference type="Proteomes" id="UP000433309">
    <property type="component" value="Unassembled WGS sequence"/>
</dbReference>
<evidence type="ECO:0000256" key="1">
    <source>
        <dbReference type="ARBA" id="ARBA00010742"/>
    </source>
</evidence>
<dbReference type="RefSeq" id="WP_154375998.1">
    <property type="nucleotide sequence ID" value="NZ_WKJK01000005.1"/>
</dbReference>
<keyword evidence="2" id="KW-0813">Transport</keyword>
<keyword evidence="3 6" id="KW-0732">Signal</keyword>
<evidence type="ECO:0000256" key="6">
    <source>
        <dbReference type="SAM" id="SignalP"/>
    </source>
</evidence>
<evidence type="ECO:0000256" key="2">
    <source>
        <dbReference type="ARBA" id="ARBA00022448"/>
    </source>
</evidence>
<dbReference type="InterPro" id="IPR001638">
    <property type="entry name" value="Solute-binding_3/MltF_N"/>
</dbReference>
<organism evidence="8 9">
    <name type="scientific">Duganella guangzhouensis</name>
    <dbReference type="NCBI Taxonomy" id="2666084"/>
    <lineage>
        <taxon>Bacteria</taxon>
        <taxon>Pseudomonadati</taxon>
        <taxon>Pseudomonadota</taxon>
        <taxon>Betaproteobacteria</taxon>
        <taxon>Burkholderiales</taxon>
        <taxon>Oxalobacteraceae</taxon>
        <taxon>Telluria group</taxon>
        <taxon>Duganella</taxon>
    </lineage>
</organism>
<sequence>MYSDPDRIRRRLLAMLPAAALLGACGKSAAPGAGSASAIASAGNGAGLAGTPDLSKVTLVLGDQVRLLQTKAEAAGVLKDLPYKIQWASFQGAAPLFEAVVSGDVDTAMAADTPALAAAAGGARVKVVAASVSSPVGVAILVPPNSPIKTVADLRGRNVIVSSARGSVSHFLLFGALREAGLKPDDVNTGFMLPSDAAVAFSSGKVEAWATFGTYQAAAELRGARVLRDGVGINSGIGVIAASDAALADAGKRAALADVLQRLAQSNVWANAHPKEYTDVFQRLTGLPPEVASLVVSRDKPQLRAVDGDIVRQLQLVADTFYEAKLFPRRVDASKLVDPSLFRPA</sequence>
<feature type="domain" description="Solute-binding protein family 3/N-terminal" evidence="7">
    <location>
        <begin position="56"/>
        <end position="280"/>
    </location>
</feature>
<dbReference type="CDD" id="cd13558">
    <property type="entry name" value="PBP2_SsuA_like_2"/>
    <property type="match status" value="1"/>
</dbReference>
<dbReference type="Gene3D" id="3.40.190.10">
    <property type="entry name" value="Periplasmic binding protein-like II"/>
    <property type="match status" value="2"/>
</dbReference>
<evidence type="ECO:0000256" key="4">
    <source>
        <dbReference type="ARBA" id="ARBA00055538"/>
    </source>
</evidence>
<dbReference type="PROSITE" id="PS51257">
    <property type="entry name" value="PROKAR_LIPOPROTEIN"/>
    <property type="match status" value="1"/>
</dbReference>
<evidence type="ECO:0000259" key="7">
    <source>
        <dbReference type="SMART" id="SM00062"/>
    </source>
</evidence>
<feature type="signal peptide" evidence="6">
    <location>
        <begin position="1"/>
        <end position="29"/>
    </location>
</feature>
<keyword evidence="9" id="KW-1185">Reference proteome</keyword>
<dbReference type="AlphaFoldDB" id="A0A6I2L2F4"/>
<evidence type="ECO:0000256" key="3">
    <source>
        <dbReference type="ARBA" id="ARBA00022729"/>
    </source>
</evidence>
<dbReference type="FunFam" id="3.40.190.10:FF:000050">
    <property type="entry name" value="Sulfonate ABC transporter substrate-binding protein"/>
    <property type="match status" value="1"/>
</dbReference>
<dbReference type="EMBL" id="WKJK01000005">
    <property type="protein sequence ID" value="MRW90479.1"/>
    <property type="molecule type" value="Genomic_DNA"/>
</dbReference>
<reference evidence="8 9" key="1">
    <citation type="submission" date="2019-11" db="EMBL/GenBank/DDBJ databases">
        <title>Novel species isolated from a subtropical stream in China.</title>
        <authorList>
            <person name="Lu H."/>
        </authorList>
    </citation>
    <scope>NUCLEOTIDE SEQUENCE [LARGE SCALE GENOMIC DNA]</scope>
    <source>
        <strain evidence="8 9">FT80W</strain>
    </source>
</reference>